<gene>
    <name evidence="1" type="ORF">K0M31_016835</name>
</gene>
<reference evidence="1" key="1">
    <citation type="submission" date="2021-10" db="EMBL/GenBank/DDBJ databases">
        <title>Melipona bicolor Genome sequencing and assembly.</title>
        <authorList>
            <person name="Araujo N.S."/>
            <person name="Arias M.C."/>
        </authorList>
    </citation>
    <scope>NUCLEOTIDE SEQUENCE</scope>
    <source>
        <strain evidence="1">USP_2M_L1-L4_2017</strain>
        <tissue evidence="1">Whole body</tissue>
    </source>
</reference>
<dbReference type="AlphaFoldDB" id="A0AA40FE38"/>
<evidence type="ECO:0000313" key="2">
    <source>
        <dbReference type="Proteomes" id="UP001177670"/>
    </source>
</evidence>
<comment type="caution">
    <text evidence="1">The sequence shown here is derived from an EMBL/GenBank/DDBJ whole genome shotgun (WGS) entry which is preliminary data.</text>
</comment>
<dbReference type="EMBL" id="JAHYIQ010000053">
    <property type="protein sequence ID" value="KAK1117285.1"/>
    <property type="molecule type" value="Genomic_DNA"/>
</dbReference>
<evidence type="ECO:0000313" key="1">
    <source>
        <dbReference type="EMBL" id="KAK1117285.1"/>
    </source>
</evidence>
<keyword evidence="2" id="KW-1185">Reference proteome</keyword>
<sequence length="77" mass="8628">MDKKKKGWERLIQTVDNAAKVHAREGEFGGSEKFAKRRAIRPTGDDCGLWPLHEILMESLIQSSLKSLGQYLSTLVG</sequence>
<organism evidence="1 2">
    <name type="scientific">Melipona bicolor</name>
    <dbReference type="NCBI Taxonomy" id="60889"/>
    <lineage>
        <taxon>Eukaryota</taxon>
        <taxon>Metazoa</taxon>
        <taxon>Ecdysozoa</taxon>
        <taxon>Arthropoda</taxon>
        <taxon>Hexapoda</taxon>
        <taxon>Insecta</taxon>
        <taxon>Pterygota</taxon>
        <taxon>Neoptera</taxon>
        <taxon>Endopterygota</taxon>
        <taxon>Hymenoptera</taxon>
        <taxon>Apocrita</taxon>
        <taxon>Aculeata</taxon>
        <taxon>Apoidea</taxon>
        <taxon>Anthophila</taxon>
        <taxon>Apidae</taxon>
        <taxon>Melipona</taxon>
    </lineage>
</organism>
<name>A0AA40FE38_9HYME</name>
<dbReference type="Proteomes" id="UP001177670">
    <property type="component" value="Unassembled WGS sequence"/>
</dbReference>
<protein>
    <submittedName>
        <fullName evidence="1">Uncharacterized protein</fullName>
    </submittedName>
</protein>
<accession>A0AA40FE38</accession>
<proteinExistence type="predicted"/>